<dbReference type="Pfam" id="PF01775">
    <property type="entry name" value="Ribosomal_L18A"/>
    <property type="match status" value="1"/>
</dbReference>
<dbReference type="Proteomes" id="UP001060368">
    <property type="component" value="Chromosome"/>
</dbReference>
<evidence type="ECO:0000259" key="4">
    <source>
        <dbReference type="Pfam" id="PF01775"/>
    </source>
</evidence>
<dbReference type="InterPro" id="IPR023573">
    <property type="entry name" value="Ribosomal_eL20_dom"/>
</dbReference>
<gene>
    <name evidence="3 5" type="primary">rpl18a</name>
    <name evidence="3" type="synonym">rpl20e</name>
    <name evidence="3" type="synonym">rplX</name>
    <name evidence="5" type="ORF">L6E24_01140</name>
</gene>
<dbReference type="RefSeq" id="WP_257742908.1">
    <property type="nucleotide sequence ID" value="NZ_CP096115.1"/>
</dbReference>
<evidence type="ECO:0000313" key="6">
    <source>
        <dbReference type="Proteomes" id="UP001060368"/>
    </source>
</evidence>
<evidence type="ECO:0000256" key="2">
    <source>
        <dbReference type="ARBA" id="ARBA00023274"/>
    </source>
</evidence>
<protein>
    <recommendedName>
        <fullName evidence="3">Large ribosomal subunit protein eL20</fullName>
    </recommendedName>
</protein>
<evidence type="ECO:0000256" key="1">
    <source>
        <dbReference type="ARBA" id="ARBA00022980"/>
    </source>
</evidence>
<dbReference type="EMBL" id="CP096115">
    <property type="protein sequence ID" value="UUX92764.1"/>
    <property type="molecule type" value="Genomic_DNA"/>
</dbReference>
<dbReference type="GO" id="GO:0005840">
    <property type="term" value="C:ribosome"/>
    <property type="evidence" value="ECO:0007669"/>
    <property type="project" value="UniProtKB-KW"/>
</dbReference>
<dbReference type="GO" id="GO:0006412">
    <property type="term" value="P:translation"/>
    <property type="evidence" value="ECO:0007669"/>
    <property type="project" value="UniProtKB-UniRule"/>
</dbReference>
<dbReference type="GO" id="GO:0003735">
    <property type="term" value="F:structural constituent of ribosome"/>
    <property type="evidence" value="ECO:0007669"/>
    <property type="project" value="InterPro"/>
</dbReference>
<dbReference type="GO" id="GO:0070180">
    <property type="term" value="F:large ribosomal subunit rRNA binding"/>
    <property type="evidence" value="ECO:0007669"/>
    <property type="project" value="UniProtKB-UniRule"/>
</dbReference>
<dbReference type="InterPro" id="IPR028877">
    <property type="entry name" value="Ribosomal_eL20"/>
</dbReference>
<keyword evidence="1 3" id="KW-0689">Ribosomal protein</keyword>
<keyword evidence="3" id="KW-0694">RNA-binding</keyword>
<dbReference type="GeneID" id="74306257"/>
<proteinExistence type="inferred from homology"/>
<dbReference type="KEGG" id="mend:L6E24_01140"/>
<evidence type="ECO:0000313" key="5">
    <source>
        <dbReference type="EMBL" id="UUX92764.1"/>
    </source>
</evidence>
<dbReference type="AlphaFoldDB" id="A0A9E7PM73"/>
<dbReference type="SUPFAM" id="SSF160374">
    <property type="entry name" value="RplX-like"/>
    <property type="match status" value="1"/>
</dbReference>
<reference evidence="5" key="1">
    <citation type="submission" date="2022-04" db="EMBL/GenBank/DDBJ databases">
        <title>Complete genome of Methanoplanus endosymbiosus DSM 3599.</title>
        <authorList>
            <person name="Chen S.-C."/>
            <person name="You Y.-T."/>
            <person name="Zhou Y.-Z."/>
            <person name="Lai M.-C."/>
        </authorList>
    </citation>
    <scope>NUCLEOTIDE SEQUENCE</scope>
    <source>
        <strain evidence="5">DSM 3599</strain>
    </source>
</reference>
<keyword evidence="6" id="KW-1185">Reference proteome</keyword>
<dbReference type="GO" id="GO:1990904">
    <property type="term" value="C:ribonucleoprotein complex"/>
    <property type="evidence" value="ECO:0007669"/>
    <property type="project" value="UniProtKB-KW"/>
</dbReference>
<dbReference type="NCBIfam" id="NF001981">
    <property type="entry name" value="PRK00773.1-1"/>
    <property type="match status" value="1"/>
</dbReference>
<sequence length="63" mass="7376">MEIQNFEVNGTYKNGNDWQPFTKEISAYNEARATEKIYNIIGSKHRLKRSYIKINGIRLINGE</sequence>
<dbReference type="HAMAP" id="MF_00273">
    <property type="entry name" value="Ribosomal_eL20"/>
    <property type="match status" value="1"/>
</dbReference>
<comment type="similarity">
    <text evidence="3">Belongs to the eukaryotic ribosomal protein eL20 family.</text>
</comment>
<comment type="subunit">
    <text evidence="3">Part of the 50S ribosomal subunit. Binds 23S rRNA.</text>
</comment>
<name>A0A9E7PM73_9EURY</name>
<keyword evidence="3" id="KW-0699">rRNA-binding</keyword>
<dbReference type="Gene3D" id="3.10.20.10">
    <property type="match status" value="1"/>
</dbReference>
<organism evidence="5 6">
    <name type="scientific">Methanoplanus endosymbiosus</name>
    <dbReference type="NCBI Taxonomy" id="33865"/>
    <lineage>
        <taxon>Archaea</taxon>
        <taxon>Methanobacteriati</taxon>
        <taxon>Methanobacteriota</taxon>
        <taxon>Stenosarchaea group</taxon>
        <taxon>Methanomicrobia</taxon>
        <taxon>Methanomicrobiales</taxon>
        <taxon>Methanomicrobiaceae</taxon>
        <taxon>Methanoplanus</taxon>
    </lineage>
</organism>
<accession>A0A9E7PM73</accession>
<evidence type="ECO:0000256" key="3">
    <source>
        <dbReference type="HAMAP-Rule" id="MF_00273"/>
    </source>
</evidence>
<feature type="domain" description="Large ribosomal subunit protein eL20" evidence="4">
    <location>
        <begin position="4"/>
        <end position="57"/>
    </location>
</feature>
<keyword evidence="2 3" id="KW-0687">Ribonucleoprotein</keyword>